<dbReference type="InterPro" id="IPR012938">
    <property type="entry name" value="Glc/Sorbosone_DH"/>
</dbReference>
<dbReference type="InterPro" id="IPR000601">
    <property type="entry name" value="PKD_dom"/>
</dbReference>
<dbReference type="SUPFAM" id="SSF49299">
    <property type="entry name" value="PKD domain"/>
    <property type="match status" value="1"/>
</dbReference>
<gene>
    <name evidence="5" type="ORF">EBN88_13900</name>
</gene>
<dbReference type="Pfam" id="PF06283">
    <property type="entry name" value="ThuA"/>
    <property type="match status" value="1"/>
</dbReference>
<dbReference type="InterPro" id="IPR013783">
    <property type="entry name" value="Ig-like_fold"/>
</dbReference>
<dbReference type="InterPro" id="IPR011042">
    <property type="entry name" value="6-blade_b-propeller_TolB-like"/>
</dbReference>
<dbReference type="InterPro" id="IPR008979">
    <property type="entry name" value="Galactose-bd-like_sf"/>
</dbReference>
<feature type="signal peptide" evidence="2">
    <location>
        <begin position="1"/>
        <end position="37"/>
    </location>
</feature>
<feature type="chain" id="PRO_5039081259" evidence="2">
    <location>
        <begin position="38"/>
        <end position="1049"/>
    </location>
</feature>
<dbReference type="CDD" id="cd00146">
    <property type="entry name" value="PKD"/>
    <property type="match status" value="1"/>
</dbReference>
<dbReference type="PROSITE" id="PS50093">
    <property type="entry name" value="PKD"/>
    <property type="match status" value="1"/>
</dbReference>
<dbReference type="PROSITE" id="PS51318">
    <property type="entry name" value="TAT"/>
    <property type="match status" value="1"/>
</dbReference>
<dbReference type="InterPro" id="IPR035986">
    <property type="entry name" value="PKD_dom_sf"/>
</dbReference>
<protein>
    <submittedName>
        <fullName evidence="5">Carbohydrate-binding protein</fullName>
    </submittedName>
</protein>
<dbReference type="Pfam" id="PF18911">
    <property type="entry name" value="PKD_4"/>
    <property type="match status" value="1"/>
</dbReference>
<dbReference type="InterPro" id="IPR022409">
    <property type="entry name" value="PKD/Chitinase_dom"/>
</dbReference>
<dbReference type="Pfam" id="PF03422">
    <property type="entry name" value="CBM_6"/>
    <property type="match status" value="1"/>
</dbReference>
<dbReference type="EMBL" id="RFFJ01000066">
    <property type="protein sequence ID" value="RMI39835.1"/>
    <property type="molecule type" value="Genomic_DNA"/>
</dbReference>
<dbReference type="Gene3D" id="2.60.40.10">
    <property type="entry name" value="Immunoglobulins"/>
    <property type="match status" value="1"/>
</dbReference>
<dbReference type="GO" id="GO:0030246">
    <property type="term" value="F:carbohydrate binding"/>
    <property type="evidence" value="ECO:0007669"/>
    <property type="project" value="InterPro"/>
</dbReference>
<dbReference type="CDD" id="cd04084">
    <property type="entry name" value="CBM6_xylanase-like"/>
    <property type="match status" value="1"/>
</dbReference>
<dbReference type="Gene3D" id="2.60.120.260">
    <property type="entry name" value="Galactose-binding domain-like"/>
    <property type="match status" value="1"/>
</dbReference>
<dbReference type="PANTHER" id="PTHR40469:SF2">
    <property type="entry name" value="GALACTOSE-BINDING DOMAIN-LIKE SUPERFAMILY PROTEIN"/>
    <property type="match status" value="1"/>
</dbReference>
<dbReference type="InterPro" id="IPR006311">
    <property type="entry name" value="TAT_signal"/>
</dbReference>
<dbReference type="SMART" id="SM00089">
    <property type="entry name" value="PKD"/>
    <property type="match status" value="1"/>
</dbReference>
<evidence type="ECO:0000259" key="3">
    <source>
        <dbReference type="PROSITE" id="PS50093"/>
    </source>
</evidence>
<feature type="domain" description="CBM6" evidence="4">
    <location>
        <begin position="922"/>
        <end position="1047"/>
    </location>
</feature>
<evidence type="ECO:0000313" key="5">
    <source>
        <dbReference type="EMBL" id="RMI39835.1"/>
    </source>
</evidence>
<dbReference type="GO" id="GO:0005975">
    <property type="term" value="P:carbohydrate metabolic process"/>
    <property type="evidence" value="ECO:0007669"/>
    <property type="project" value="UniProtKB-ARBA"/>
</dbReference>
<dbReference type="InterPro" id="IPR029062">
    <property type="entry name" value="Class_I_gatase-like"/>
</dbReference>
<dbReference type="SUPFAM" id="SSF52317">
    <property type="entry name" value="Class I glutamine amidotransferase-like"/>
    <property type="match status" value="1"/>
</dbReference>
<dbReference type="Proteomes" id="UP000278673">
    <property type="component" value="Unassembled WGS sequence"/>
</dbReference>
<evidence type="ECO:0000259" key="4">
    <source>
        <dbReference type="PROSITE" id="PS51175"/>
    </source>
</evidence>
<dbReference type="PANTHER" id="PTHR40469">
    <property type="entry name" value="SECRETED GLYCOSYL HYDROLASE"/>
    <property type="match status" value="1"/>
</dbReference>
<keyword evidence="6" id="KW-1185">Reference proteome</keyword>
<evidence type="ECO:0000256" key="2">
    <source>
        <dbReference type="SAM" id="SignalP"/>
    </source>
</evidence>
<proteinExistence type="predicted"/>
<dbReference type="SUPFAM" id="SSF50952">
    <property type="entry name" value="Soluble quinoprotein glucose dehydrogenase"/>
    <property type="match status" value="1"/>
</dbReference>
<dbReference type="Gene3D" id="3.40.50.880">
    <property type="match status" value="1"/>
</dbReference>
<keyword evidence="1 2" id="KW-0732">Signal</keyword>
<organism evidence="5 6">
    <name type="scientific">Streptomyces triticirhizae</name>
    <dbReference type="NCBI Taxonomy" id="2483353"/>
    <lineage>
        <taxon>Bacteria</taxon>
        <taxon>Bacillati</taxon>
        <taxon>Actinomycetota</taxon>
        <taxon>Actinomycetes</taxon>
        <taxon>Kitasatosporales</taxon>
        <taxon>Streptomycetaceae</taxon>
        <taxon>Streptomyces</taxon>
    </lineage>
</organism>
<dbReference type="SMART" id="SM00606">
    <property type="entry name" value="CBD_IV"/>
    <property type="match status" value="1"/>
</dbReference>
<reference evidence="5 6" key="1">
    <citation type="submission" date="2018-10" db="EMBL/GenBank/DDBJ databases">
        <title>Isolation, diversity and antifungal activity of actinobacteria from wheat.</title>
        <authorList>
            <person name="Han C."/>
        </authorList>
    </citation>
    <scope>NUCLEOTIDE SEQUENCE [LARGE SCALE GENOMIC DNA]</scope>
    <source>
        <strain evidence="5 6">NEAU-YY642</strain>
    </source>
</reference>
<dbReference type="InterPro" id="IPR005084">
    <property type="entry name" value="CBM6"/>
</dbReference>
<comment type="caution">
    <text evidence="5">The sequence shown here is derived from an EMBL/GenBank/DDBJ whole genome shotgun (WGS) entry which is preliminary data.</text>
</comment>
<name>A0A3M2LUZ4_9ACTN</name>
<evidence type="ECO:0000313" key="6">
    <source>
        <dbReference type="Proteomes" id="UP000278673"/>
    </source>
</evidence>
<dbReference type="InterPro" id="IPR029010">
    <property type="entry name" value="ThuA-like"/>
</dbReference>
<feature type="domain" description="PKD" evidence="3">
    <location>
        <begin position="727"/>
        <end position="810"/>
    </location>
</feature>
<evidence type="ECO:0000256" key="1">
    <source>
        <dbReference type="ARBA" id="ARBA00022729"/>
    </source>
</evidence>
<dbReference type="SUPFAM" id="SSF49785">
    <property type="entry name" value="Galactose-binding domain-like"/>
    <property type="match status" value="1"/>
</dbReference>
<dbReference type="InterPro" id="IPR011041">
    <property type="entry name" value="Quinoprot_gluc/sorb_DH_b-prop"/>
</dbReference>
<sequence>MKRSTHRSTRRSAPRRRRLLALAAAPLLALGALPALAQADDVEADADFRALVFTRAVGYVHDSIPAGIQMLEEEAAENNFEVVQTDDPAVFNDEELATYDVVVMLQNSGMIWETDEQRAAVQTYVQNGGGIAAIHNTLDMGIEEEFPWWDDLVNGGAHMPSHSPGVLQGTAHVADHAHPSTAGLPEVWEREEEWYNFDPNPRGEVHVLVTADESTYDPGGDAMGPDHPISWCREAEGGQVWATAMGHDAASYTEEAFRDHVVGGIRWAAGNLPGDCGGTVWNNFDKVTLDDNTADPMELDVADDGRVFYAQRGGELKVFDPATNSTSTAGTLDVYTGGEDGLVGLALDPDFATNGWIYLYYAPADSAEDINRLSRFTVEGDTLDVASEQTVIEVPAYRDRTYPEPGHTGGSVAFGPDGSLYLSTGDDVPPNLSSDWQGYAPIDWREGEEMLDAARTSGNTNDLRGKILRVVPSDDGGYTIPEGNLFAEGTESTRPEIYAMGFRNPFRFSVDPETGYVHVADYGPDRGGPTTDRGPEGLVEYNIIEEPGNYGWPFCHGDNQPYAPYNPDTGEVGEKFDCDNLTNPSPNNTGLEQLPPVRQPDVWYGYGVSPEFPELGEGGSGPMGGPVYRYDPDNPSPTKFPEYYDGTQFLFEWTRNYIKEIPLTSDGGAVLNQLNDFLPTEDFVKPMDLTFGPDGSLYVLEWGSEFGGGNSDSGLYRIDYAPNGRAPIAEASASATSGPAPLTVEFSAEGSRDPGGGELTYEWDFEGDGTFDATEPEVSHTYEVVGQYSAQLKVTNPGGASGYANIPVTVGNTAPTVTIDFPTSGQLIEFGDQIPYQVTVTDPEDGEIDCEQVIVNPALGHDDHEHPTTDLHGCSGTVDTGDLGGHPEGADLYYVLNARYTDRGGEGTGSLTGYGRALLQPKHKQAEYHHDQSGTRIVSQADAENGQRIGDISDGDWIAFEPMSVEGVDSVSYRLSSPDGGGAIELRAGAPDGELLATTEVPATGDWDVYQSTEPVDVADLDGTHTLYVVFTTPGENNFDVDSLSFTTS</sequence>
<dbReference type="InterPro" id="IPR006584">
    <property type="entry name" value="Cellulose-bd_IV"/>
</dbReference>
<dbReference type="RefSeq" id="WP_122184180.1">
    <property type="nucleotide sequence ID" value="NZ_RFFJ01000066.1"/>
</dbReference>
<dbReference type="Pfam" id="PF07995">
    <property type="entry name" value="GSDH"/>
    <property type="match status" value="1"/>
</dbReference>
<accession>A0A3M2LUZ4</accession>
<dbReference type="AlphaFoldDB" id="A0A3M2LUZ4"/>
<dbReference type="PROSITE" id="PS51175">
    <property type="entry name" value="CBM6"/>
    <property type="match status" value="1"/>
</dbReference>
<dbReference type="Gene3D" id="2.120.10.30">
    <property type="entry name" value="TolB, C-terminal domain"/>
    <property type="match status" value="1"/>
</dbReference>